<dbReference type="AlphaFoldDB" id="A0A927MG68"/>
<dbReference type="Proteomes" id="UP000658225">
    <property type="component" value="Unassembled WGS sequence"/>
</dbReference>
<feature type="transmembrane region" description="Helical" evidence="1">
    <location>
        <begin position="213"/>
        <end position="232"/>
    </location>
</feature>
<organism evidence="3 4">
    <name type="scientific">Sporosarcina limicola</name>
    <dbReference type="NCBI Taxonomy" id="34101"/>
    <lineage>
        <taxon>Bacteria</taxon>
        <taxon>Bacillati</taxon>
        <taxon>Bacillota</taxon>
        <taxon>Bacilli</taxon>
        <taxon>Bacillales</taxon>
        <taxon>Caryophanaceae</taxon>
        <taxon>Sporosarcina</taxon>
    </lineage>
</organism>
<keyword evidence="1" id="KW-0812">Transmembrane</keyword>
<name>A0A927MG68_9BACL</name>
<dbReference type="InterPro" id="IPR003675">
    <property type="entry name" value="Rce1/LyrA-like_dom"/>
</dbReference>
<evidence type="ECO:0000259" key="2">
    <source>
        <dbReference type="Pfam" id="PF02517"/>
    </source>
</evidence>
<feature type="transmembrane region" description="Helical" evidence="1">
    <location>
        <begin position="42"/>
        <end position="61"/>
    </location>
</feature>
<proteinExistence type="predicted"/>
<dbReference type="PANTHER" id="PTHR36435:SF1">
    <property type="entry name" value="CAAX AMINO TERMINAL PROTEASE FAMILY PROTEIN"/>
    <property type="match status" value="1"/>
</dbReference>
<sequence>MSNEKTNIFAKRPILSVILIEVCFLLAVFIAGAIATIKQLDYTSPVLISFIPTAVVLILYFTLKRKWRSFGFKIGQAWRNWLLYLPLLLILIILCFQGFNYTAPETILFYLGFSILVGFVEESIYRGLIVHILVPKGIVTAIITSSLLFSLSHILNSLSGQSIEQTLLQVAYALLLGIVLAQLMIKNGSIYPLILFHTLHNFIQFIGKGGYNPILDATILIILVITIVVLSMPSRKIVKTNSGQLTV</sequence>
<keyword evidence="3" id="KW-0378">Hydrolase</keyword>
<dbReference type="GO" id="GO:0080120">
    <property type="term" value="P:CAAX-box protein maturation"/>
    <property type="evidence" value="ECO:0007669"/>
    <property type="project" value="UniProtKB-ARBA"/>
</dbReference>
<feature type="transmembrane region" description="Helical" evidence="1">
    <location>
        <begin position="81"/>
        <end position="101"/>
    </location>
</feature>
<accession>A0A927MG68</accession>
<dbReference type="Pfam" id="PF02517">
    <property type="entry name" value="Rce1-like"/>
    <property type="match status" value="1"/>
</dbReference>
<dbReference type="GO" id="GO:0006508">
    <property type="term" value="P:proteolysis"/>
    <property type="evidence" value="ECO:0007669"/>
    <property type="project" value="UniProtKB-KW"/>
</dbReference>
<keyword evidence="4" id="KW-1185">Reference proteome</keyword>
<dbReference type="EMBL" id="JADBEL010000001">
    <property type="protein sequence ID" value="MBE1553176.1"/>
    <property type="molecule type" value="Genomic_DNA"/>
</dbReference>
<dbReference type="RefSeq" id="WP_192596996.1">
    <property type="nucleotide sequence ID" value="NZ_JADBEL010000001.1"/>
</dbReference>
<feature type="transmembrane region" description="Helical" evidence="1">
    <location>
        <begin position="137"/>
        <end position="155"/>
    </location>
</feature>
<dbReference type="PANTHER" id="PTHR36435">
    <property type="entry name" value="SLR1288 PROTEIN"/>
    <property type="match status" value="1"/>
</dbReference>
<dbReference type="InterPro" id="IPR052710">
    <property type="entry name" value="CAAX_protease"/>
</dbReference>
<protein>
    <submittedName>
        <fullName evidence="3">Membrane protease YdiL (CAAX protease family)</fullName>
    </submittedName>
</protein>
<keyword evidence="1" id="KW-0472">Membrane</keyword>
<gene>
    <name evidence="3" type="ORF">H4683_000245</name>
</gene>
<keyword evidence="3" id="KW-0645">Protease</keyword>
<reference evidence="3" key="1">
    <citation type="submission" date="2020-10" db="EMBL/GenBank/DDBJ databases">
        <title>Genomic Encyclopedia of Type Strains, Phase IV (KMG-IV): sequencing the most valuable type-strain genomes for metagenomic binning, comparative biology and taxonomic classification.</title>
        <authorList>
            <person name="Goeker M."/>
        </authorList>
    </citation>
    <scope>NUCLEOTIDE SEQUENCE</scope>
    <source>
        <strain evidence="3">DSM 13886</strain>
    </source>
</reference>
<dbReference type="GO" id="GO:0004175">
    <property type="term" value="F:endopeptidase activity"/>
    <property type="evidence" value="ECO:0007669"/>
    <property type="project" value="UniProtKB-ARBA"/>
</dbReference>
<feature type="transmembrane region" description="Helical" evidence="1">
    <location>
        <begin position="167"/>
        <end position="185"/>
    </location>
</feature>
<keyword evidence="1" id="KW-1133">Transmembrane helix</keyword>
<feature type="transmembrane region" description="Helical" evidence="1">
    <location>
        <begin position="12"/>
        <end position="36"/>
    </location>
</feature>
<evidence type="ECO:0000313" key="4">
    <source>
        <dbReference type="Proteomes" id="UP000658225"/>
    </source>
</evidence>
<comment type="caution">
    <text evidence="3">The sequence shown here is derived from an EMBL/GenBank/DDBJ whole genome shotgun (WGS) entry which is preliminary data.</text>
</comment>
<evidence type="ECO:0000313" key="3">
    <source>
        <dbReference type="EMBL" id="MBE1553176.1"/>
    </source>
</evidence>
<feature type="domain" description="CAAX prenyl protease 2/Lysostaphin resistance protein A-like" evidence="2">
    <location>
        <begin position="105"/>
        <end position="203"/>
    </location>
</feature>
<evidence type="ECO:0000256" key="1">
    <source>
        <dbReference type="SAM" id="Phobius"/>
    </source>
</evidence>